<dbReference type="SUPFAM" id="SSF143990">
    <property type="entry name" value="YbiA-like"/>
    <property type="match status" value="1"/>
</dbReference>
<keyword evidence="3" id="KW-1185">Reference proteome</keyword>
<dbReference type="Gene3D" id="1.10.357.40">
    <property type="entry name" value="YbiA-like"/>
    <property type="match status" value="1"/>
</dbReference>
<proteinExistence type="predicted"/>
<dbReference type="Proteomes" id="UP000076738">
    <property type="component" value="Unassembled WGS sequence"/>
</dbReference>
<dbReference type="AlphaFoldDB" id="A0A167QVB5"/>
<evidence type="ECO:0000313" key="2">
    <source>
        <dbReference type="EMBL" id="KZP00276.1"/>
    </source>
</evidence>
<dbReference type="CDD" id="cd15457">
    <property type="entry name" value="NADAR"/>
    <property type="match status" value="1"/>
</dbReference>
<dbReference type="OrthoDB" id="206452at2759"/>
<sequence>MNGNVIPAPPSPHCTMPSEKPVPRWQVAATLFPVQPAPPPKSVDLGDLLGQLSDVSDWVRYLSENVACATAAITGTLGQQNDTTPRAILDVDTSPIMVQSGWPFPWDSQAAFANLSLLSPHAVIYNGVKYPTAANLFFALKFEGDDVAMATIRTASDPEWAATDRSLVPLVRSDWHSIAYSQLVLVLCLKFEQHPDLVGELLSTNYRPFIDRRRDRPDNIFGRALEDVRDSLHG</sequence>
<evidence type="ECO:0000313" key="3">
    <source>
        <dbReference type="Proteomes" id="UP000076738"/>
    </source>
</evidence>
<name>A0A167QVB5_CALVF</name>
<gene>
    <name evidence="2" type="ORF">CALVIDRAFT_326951</name>
</gene>
<reference evidence="2 3" key="1">
    <citation type="journal article" date="2016" name="Mol. Biol. Evol.">
        <title>Comparative Genomics of Early-Diverging Mushroom-Forming Fungi Provides Insights into the Origins of Lignocellulose Decay Capabilities.</title>
        <authorList>
            <person name="Nagy L.G."/>
            <person name="Riley R."/>
            <person name="Tritt A."/>
            <person name="Adam C."/>
            <person name="Daum C."/>
            <person name="Floudas D."/>
            <person name="Sun H."/>
            <person name="Yadav J.S."/>
            <person name="Pangilinan J."/>
            <person name="Larsson K.H."/>
            <person name="Matsuura K."/>
            <person name="Barry K."/>
            <person name="Labutti K."/>
            <person name="Kuo R."/>
            <person name="Ohm R.A."/>
            <person name="Bhattacharya S.S."/>
            <person name="Shirouzu T."/>
            <person name="Yoshinaga Y."/>
            <person name="Martin F.M."/>
            <person name="Grigoriev I.V."/>
            <person name="Hibbett D.S."/>
        </authorList>
    </citation>
    <scope>NUCLEOTIDE SEQUENCE [LARGE SCALE GENOMIC DNA]</scope>
    <source>
        <strain evidence="2 3">TUFC12733</strain>
    </source>
</reference>
<dbReference type="InterPro" id="IPR012816">
    <property type="entry name" value="NADAR"/>
</dbReference>
<organism evidence="2 3">
    <name type="scientific">Calocera viscosa (strain TUFC12733)</name>
    <dbReference type="NCBI Taxonomy" id="1330018"/>
    <lineage>
        <taxon>Eukaryota</taxon>
        <taxon>Fungi</taxon>
        <taxon>Dikarya</taxon>
        <taxon>Basidiomycota</taxon>
        <taxon>Agaricomycotina</taxon>
        <taxon>Dacrymycetes</taxon>
        <taxon>Dacrymycetales</taxon>
        <taxon>Dacrymycetaceae</taxon>
        <taxon>Calocera</taxon>
    </lineage>
</organism>
<dbReference type="InterPro" id="IPR037238">
    <property type="entry name" value="YbiA-like_sf"/>
</dbReference>
<feature type="domain" description="NADAR" evidence="1">
    <location>
        <begin position="119"/>
        <end position="211"/>
    </location>
</feature>
<dbReference type="Pfam" id="PF08719">
    <property type="entry name" value="NADAR"/>
    <property type="match status" value="1"/>
</dbReference>
<evidence type="ECO:0000259" key="1">
    <source>
        <dbReference type="Pfam" id="PF08719"/>
    </source>
</evidence>
<dbReference type="EMBL" id="KV417270">
    <property type="protein sequence ID" value="KZP00276.1"/>
    <property type="molecule type" value="Genomic_DNA"/>
</dbReference>
<protein>
    <recommendedName>
        <fullName evidence="1">NADAR domain-containing protein</fullName>
    </recommendedName>
</protein>
<accession>A0A167QVB5</accession>
<dbReference type="STRING" id="1330018.A0A167QVB5"/>